<name>A0A9D1IWJ7_9CLOT</name>
<evidence type="ECO:0000256" key="1">
    <source>
        <dbReference type="SAM" id="Phobius"/>
    </source>
</evidence>
<reference evidence="2" key="2">
    <citation type="journal article" date="2021" name="PeerJ">
        <title>Extensive microbial diversity within the chicken gut microbiome revealed by metagenomics and culture.</title>
        <authorList>
            <person name="Gilroy R."/>
            <person name="Ravi A."/>
            <person name="Getino M."/>
            <person name="Pursley I."/>
            <person name="Horton D.L."/>
            <person name="Alikhan N.F."/>
            <person name="Baker D."/>
            <person name="Gharbi K."/>
            <person name="Hall N."/>
            <person name="Watson M."/>
            <person name="Adriaenssens E.M."/>
            <person name="Foster-Nyarko E."/>
            <person name="Jarju S."/>
            <person name="Secka A."/>
            <person name="Antonio M."/>
            <person name="Oren A."/>
            <person name="Chaudhuri R.R."/>
            <person name="La Ragione R."/>
            <person name="Hildebrand F."/>
            <person name="Pallen M.J."/>
        </authorList>
    </citation>
    <scope>NUCLEOTIDE SEQUENCE</scope>
    <source>
        <strain evidence="2">CHK191-8634</strain>
    </source>
</reference>
<organism evidence="2 3">
    <name type="scientific">Candidatus Ventrousia excrementavium</name>
    <dbReference type="NCBI Taxonomy" id="2840961"/>
    <lineage>
        <taxon>Bacteria</taxon>
        <taxon>Bacillati</taxon>
        <taxon>Bacillota</taxon>
        <taxon>Clostridia</taxon>
        <taxon>Eubacteriales</taxon>
        <taxon>Clostridiaceae</taxon>
        <taxon>Clostridiaceae incertae sedis</taxon>
        <taxon>Candidatus Ventrousia</taxon>
    </lineage>
</organism>
<dbReference type="AlphaFoldDB" id="A0A9D1IWJ7"/>
<proteinExistence type="predicted"/>
<reference evidence="2" key="1">
    <citation type="submission" date="2020-10" db="EMBL/GenBank/DDBJ databases">
        <authorList>
            <person name="Gilroy R."/>
        </authorList>
    </citation>
    <scope>NUCLEOTIDE SEQUENCE</scope>
    <source>
        <strain evidence="2">CHK191-8634</strain>
    </source>
</reference>
<keyword evidence="1" id="KW-0472">Membrane</keyword>
<keyword evidence="1" id="KW-1133">Transmembrane helix</keyword>
<evidence type="ECO:0000313" key="3">
    <source>
        <dbReference type="Proteomes" id="UP000824073"/>
    </source>
</evidence>
<feature type="transmembrane region" description="Helical" evidence="1">
    <location>
        <begin position="42"/>
        <end position="63"/>
    </location>
</feature>
<sequence length="311" mass="34750">MAGNALARLWVRSSMRSFHVTIGVVAVASQVIGRISGSPRTIVFGEIITLFGILHFFLHGYFHRQQKFVTDNMRVYSLPQKKIAQTGALYLAVFLVMTLIGMALVREIYSGTLLDKLKTLFLYCLGAIFGAVFETDGLGRDELTVQSNTDLLGAMNQIAAQSDSPWENLINSVQTVLIIIGVLLLLVLCVMGLVSLARRLILRARPEAGRTAARNTADRETRLSGSAGTKERLLDFSPEAKVRRIYRKCINHRRGRGQAIPEWLAPAEIEQLVALPQEECYQELHAIYEKARYSEAGCSEDEVRRIKDLRV</sequence>
<evidence type="ECO:0000313" key="2">
    <source>
        <dbReference type="EMBL" id="HIU43447.1"/>
    </source>
</evidence>
<feature type="transmembrane region" description="Helical" evidence="1">
    <location>
        <begin position="83"/>
        <end position="105"/>
    </location>
</feature>
<feature type="transmembrane region" description="Helical" evidence="1">
    <location>
        <begin position="18"/>
        <end position="35"/>
    </location>
</feature>
<keyword evidence="1" id="KW-0812">Transmembrane</keyword>
<protein>
    <recommendedName>
        <fullName evidence="4">DUF4129 domain-containing protein</fullName>
    </recommendedName>
</protein>
<dbReference type="Proteomes" id="UP000824073">
    <property type="component" value="Unassembled WGS sequence"/>
</dbReference>
<gene>
    <name evidence="2" type="ORF">IAB67_04035</name>
</gene>
<accession>A0A9D1IWJ7</accession>
<dbReference type="EMBL" id="DVMR01000035">
    <property type="protein sequence ID" value="HIU43447.1"/>
    <property type="molecule type" value="Genomic_DNA"/>
</dbReference>
<comment type="caution">
    <text evidence="2">The sequence shown here is derived from an EMBL/GenBank/DDBJ whole genome shotgun (WGS) entry which is preliminary data.</text>
</comment>
<evidence type="ECO:0008006" key="4">
    <source>
        <dbReference type="Google" id="ProtNLM"/>
    </source>
</evidence>
<feature type="transmembrane region" description="Helical" evidence="1">
    <location>
        <begin position="176"/>
        <end position="197"/>
    </location>
</feature>